<dbReference type="Proteomes" id="UP000198943">
    <property type="component" value="Unassembled WGS sequence"/>
</dbReference>
<protein>
    <submittedName>
        <fullName evidence="1">Uncharacterized protein</fullName>
    </submittedName>
</protein>
<dbReference type="OrthoDB" id="1625017at2"/>
<gene>
    <name evidence="1" type="ORF">SAMN04487864_11534</name>
</gene>
<accession>A0A1G6NQY5</accession>
<keyword evidence="2" id="KW-1185">Reference proteome</keyword>
<dbReference type="AlphaFoldDB" id="A0A1G6NQY5"/>
<sequence length="216" mass="24951">MITVQKIIRLVRFKENDNDEIKYSDYDILSSLNEVIRYMNLRFSMMNSDFLEKAVVLDEKKINEEIAAYNAQQADEEDRKEMVRFGLTGVDLPDDFLSLMGVVRAGAGYCNEYKLKCGQSGMRLAPDEYYILGNKLFTRCRTVRLLYRASIQQATSTTDEISLPEFFLDGLAKMTAMILHNDANTDVMREAMDKVIDSMVPSRRYSNVRVRMPFKV</sequence>
<reference evidence="2" key="1">
    <citation type="submission" date="2016-10" db="EMBL/GenBank/DDBJ databases">
        <authorList>
            <person name="Varghese N."/>
            <person name="Submissions S."/>
        </authorList>
    </citation>
    <scope>NUCLEOTIDE SEQUENCE [LARGE SCALE GENOMIC DNA]</scope>
    <source>
        <strain evidence="2">DSM 11005</strain>
    </source>
</reference>
<dbReference type="EMBL" id="FMYW01000015">
    <property type="protein sequence ID" value="SDC69726.1"/>
    <property type="molecule type" value="Genomic_DNA"/>
</dbReference>
<proteinExistence type="predicted"/>
<organism evidence="1 2">
    <name type="scientific">Succiniclasticum ruminis</name>
    <dbReference type="NCBI Taxonomy" id="40841"/>
    <lineage>
        <taxon>Bacteria</taxon>
        <taxon>Bacillati</taxon>
        <taxon>Bacillota</taxon>
        <taxon>Negativicutes</taxon>
        <taxon>Acidaminococcales</taxon>
        <taxon>Acidaminococcaceae</taxon>
        <taxon>Succiniclasticum</taxon>
    </lineage>
</organism>
<dbReference type="RefSeq" id="WP_093730992.1">
    <property type="nucleotide sequence ID" value="NZ_FMYW01000015.1"/>
</dbReference>
<evidence type="ECO:0000313" key="2">
    <source>
        <dbReference type="Proteomes" id="UP000198943"/>
    </source>
</evidence>
<name>A0A1G6NQY5_9FIRM</name>
<evidence type="ECO:0000313" key="1">
    <source>
        <dbReference type="EMBL" id="SDC69726.1"/>
    </source>
</evidence>